<comment type="similarity">
    <text evidence="1">In the 2nd section; belongs to the type-I 3-dehydroquinase family.</text>
</comment>
<dbReference type="InterPro" id="IPR036291">
    <property type="entry name" value="NAD(P)-bd_dom_sf"/>
</dbReference>
<dbReference type="Pfam" id="PF08501">
    <property type="entry name" value="Shikimate_dh_N"/>
    <property type="match status" value="1"/>
</dbReference>
<dbReference type="CDD" id="cd01065">
    <property type="entry name" value="NAD_bind_Shikimate_DH"/>
    <property type="match status" value="1"/>
</dbReference>
<dbReference type="EMBL" id="MU004236">
    <property type="protein sequence ID" value="KAF2668550.1"/>
    <property type="molecule type" value="Genomic_DNA"/>
</dbReference>
<evidence type="ECO:0000256" key="1">
    <source>
        <dbReference type="ARBA" id="ARBA00006477"/>
    </source>
</evidence>
<evidence type="ECO:0000256" key="2">
    <source>
        <dbReference type="ARBA" id="ARBA00009349"/>
    </source>
</evidence>
<gene>
    <name evidence="6" type="ORF">BT63DRAFT_279988</name>
</gene>
<dbReference type="PANTHER" id="PTHR21090">
    <property type="entry name" value="AROM/DEHYDROQUINATE SYNTHASE"/>
    <property type="match status" value="1"/>
</dbReference>
<dbReference type="Gene3D" id="3.40.50.300">
    <property type="entry name" value="P-loop containing nucleotide triphosphate hydrolases"/>
    <property type="match status" value="1"/>
</dbReference>
<organism evidence="6 7">
    <name type="scientific">Microthyrium microscopicum</name>
    <dbReference type="NCBI Taxonomy" id="703497"/>
    <lineage>
        <taxon>Eukaryota</taxon>
        <taxon>Fungi</taxon>
        <taxon>Dikarya</taxon>
        <taxon>Ascomycota</taxon>
        <taxon>Pezizomycotina</taxon>
        <taxon>Dothideomycetes</taxon>
        <taxon>Dothideomycetes incertae sedis</taxon>
        <taxon>Microthyriales</taxon>
        <taxon>Microthyriaceae</taxon>
        <taxon>Microthyrium</taxon>
    </lineage>
</organism>
<dbReference type="InterPro" id="IPR027417">
    <property type="entry name" value="P-loop_NTPase"/>
</dbReference>
<dbReference type="AlphaFoldDB" id="A0A6A6U9B3"/>
<proteinExistence type="inferred from homology"/>
<dbReference type="InterPro" id="IPR006151">
    <property type="entry name" value="Shikm_DH/Glu-tRNA_Rdtase"/>
</dbReference>
<evidence type="ECO:0000256" key="3">
    <source>
        <dbReference type="SAM" id="MobiDB-lite"/>
    </source>
</evidence>
<dbReference type="PANTHER" id="PTHR21090:SF27">
    <property type="entry name" value="QUINATE REPRESSOR PROTEIN"/>
    <property type="match status" value="1"/>
</dbReference>
<name>A0A6A6U9B3_9PEZI</name>
<dbReference type="Proteomes" id="UP000799302">
    <property type="component" value="Unassembled WGS sequence"/>
</dbReference>
<dbReference type="InterPro" id="IPR001381">
    <property type="entry name" value="DHquinase_I"/>
</dbReference>
<dbReference type="Pfam" id="PF01487">
    <property type="entry name" value="DHquinase_I"/>
    <property type="match status" value="1"/>
</dbReference>
<dbReference type="OrthoDB" id="4415835at2759"/>
<accession>A0A6A6U9B3</accession>
<sequence length="869" mass="96235">MAMATKRGLEDELPFPRQGSSETRTASKSNISPSSRSRANSQGILSQNDSKFPRPGNNGNLGPTCTNSSSFAPDASIVLIGIRGTGKSSLAIIASSALGFRVIDADRHFFQITGLSRAAFNARHGVREYRRRELQIMRSVLLDNQIRCVITCGPGSVQGEGQNLLVEYSKTHPVINILRDTDEIQRYLSSWDKKTISDLVELTAPSYRASSGFEFYNISESPSYGLEELAVSKYPPTLTLKNLQQDFLQFVYKVIKQPSCNYEIEAGDPISSIAPESKQYTYALEIQFSALMSFGTELRDLKSTADAIEFVVDLPLFSHGKSTFCSSVANNISRQFYLIRRYTQIPIIFHVPPIKSHLHITSRVIDADQIEAAYLELLRFGLRLSPEYLSIDITCNDQRIRDVIATRCSTKVIGHFCDTEPGPDGWVSHDRKQKLRLAEELGCDLVRICQEAASMLDNISLQRFVHEIKTSKLATQPLIAYNTGPLGRMSCWQNPTLTPVTNSLLRSLDPRGSSNWLLTIQEAQNALYASFTLDKMYFGVLGANVSSSLSPAMHNAAYRFCGMPHEYKIFQYSSLKEMEHVFRDPYFGGASITAPFKREMTLFVDYMSAEARVIGAVNTLVPLRAKTLASLLDRSQAGPIVAFYGECTDWIGIHTCASRNLSPVNTVNERTTALVLGAGGMARAAVYALIRLGVRNILIHNRTLKKAQEVANHFTDWSSRDATTGSISDWDAFVKTVANGASHFERRPDIEVVKSLNDTPQFSTSPTIIISTLPGHNAGQSIPINNTIPSSWISSQTGGVVLELAYTPLQTPLLQQFSAESHRGWIVVNGLQVLPEYGAPQFELFTGRKAPRQLMSAAAMSGYEEQQNH</sequence>
<dbReference type="GO" id="GO:0003855">
    <property type="term" value="F:3-dehydroquinate dehydratase activity"/>
    <property type="evidence" value="ECO:0007669"/>
    <property type="project" value="InterPro"/>
</dbReference>
<protein>
    <submittedName>
        <fullName evidence="6">Uncharacterized protein</fullName>
    </submittedName>
</protein>
<feature type="domain" description="Quinate/shikimate 5-dehydrogenase/glutamyl-tRNA reductase" evidence="4">
    <location>
        <begin position="670"/>
        <end position="716"/>
    </location>
</feature>
<dbReference type="Gene3D" id="3.40.50.10860">
    <property type="entry name" value="Leucine Dehydrogenase, chain A, domain 1"/>
    <property type="match status" value="1"/>
</dbReference>
<dbReference type="SUPFAM" id="SSF51735">
    <property type="entry name" value="NAD(P)-binding Rossmann-fold domains"/>
    <property type="match status" value="1"/>
</dbReference>
<dbReference type="CDD" id="cd00502">
    <property type="entry name" value="DHQase_I"/>
    <property type="match status" value="1"/>
</dbReference>
<evidence type="ECO:0000259" key="4">
    <source>
        <dbReference type="Pfam" id="PF01488"/>
    </source>
</evidence>
<dbReference type="Pfam" id="PF01202">
    <property type="entry name" value="SKI"/>
    <property type="match status" value="1"/>
</dbReference>
<evidence type="ECO:0000259" key="5">
    <source>
        <dbReference type="Pfam" id="PF08501"/>
    </source>
</evidence>
<reference evidence="6" key="1">
    <citation type="journal article" date="2020" name="Stud. Mycol.">
        <title>101 Dothideomycetes genomes: a test case for predicting lifestyles and emergence of pathogens.</title>
        <authorList>
            <person name="Haridas S."/>
            <person name="Albert R."/>
            <person name="Binder M."/>
            <person name="Bloem J."/>
            <person name="Labutti K."/>
            <person name="Salamov A."/>
            <person name="Andreopoulos B."/>
            <person name="Baker S."/>
            <person name="Barry K."/>
            <person name="Bills G."/>
            <person name="Bluhm B."/>
            <person name="Cannon C."/>
            <person name="Castanera R."/>
            <person name="Culley D."/>
            <person name="Daum C."/>
            <person name="Ezra D."/>
            <person name="Gonzalez J."/>
            <person name="Henrissat B."/>
            <person name="Kuo A."/>
            <person name="Liang C."/>
            <person name="Lipzen A."/>
            <person name="Lutzoni F."/>
            <person name="Magnuson J."/>
            <person name="Mondo S."/>
            <person name="Nolan M."/>
            <person name="Ohm R."/>
            <person name="Pangilinan J."/>
            <person name="Park H.-J."/>
            <person name="Ramirez L."/>
            <person name="Alfaro M."/>
            <person name="Sun H."/>
            <person name="Tritt A."/>
            <person name="Yoshinaga Y."/>
            <person name="Zwiers L.-H."/>
            <person name="Turgeon B."/>
            <person name="Goodwin S."/>
            <person name="Spatafora J."/>
            <person name="Crous P."/>
            <person name="Grigoriev I."/>
        </authorList>
    </citation>
    <scope>NUCLEOTIDE SEQUENCE</scope>
    <source>
        <strain evidence="6">CBS 115976</strain>
    </source>
</reference>
<dbReference type="SUPFAM" id="SSF52540">
    <property type="entry name" value="P-loop containing nucleoside triphosphate hydrolases"/>
    <property type="match status" value="1"/>
</dbReference>
<feature type="region of interest" description="Disordered" evidence="3">
    <location>
        <begin position="1"/>
        <end position="66"/>
    </location>
</feature>
<dbReference type="GO" id="GO:0009423">
    <property type="term" value="P:chorismate biosynthetic process"/>
    <property type="evidence" value="ECO:0007669"/>
    <property type="project" value="TreeGrafter"/>
</dbReference>
<feature type="compositionally biased region" description="Polar residues" evidence="3">
    <location>
        <begin position="57"/>
        <end position="66"/>
    </location>
</feature>
<feature type="domain" description="Shikimate dehydrogenase substrate binding N-terminal" evidence="5">
    <location>
        <begin position="540"/>
        <end position="620"/>
    </location>
</feature>
<evidence type="ECO:0000313" key="6">
    <source>
        <dbReference type="EMBL" id="KAF2668550.1"/>
    </source>
</evidence>
<feature type="compositionally biased region" description="Low complexity" evidence="3">
    <location>
        <begin position="26"/>
        <end position="41"/>
    </location>
</feature>
<dbReference type="InterPro" id="IPR013785">
    <property type="entry name" value="Aldolase_TIM"/>
</dbReference>
<dbReference type="Gene3D" id="3.20.20.70">
    <property type="entry name" value="Aldolase class I"/>
    <property type="match status" value="1"/>
</dbReference>
<dbReference type="InterPro" id="IPR046346">
    <property type="entry name" value="Aminoacid_DH-like_N_sf"/>
</dbReference>
<dbReference type="GO" id="GO:0003866">
    <property type="term" value="F:3-phosphoshikimate 1-carboxyvinyltransferase activity"/>
    <property type="evidence" value="ECO:0007669"/>
    <property type="project" value="TreeGrafter"/>
</dbReference>
<dbReference type="Gene3D" id="3.40.50.720">
    <property type="entry name" value="NAD(P)-binding Rossmann-like Domain"/>
    <property type="match status" value="1"/>
</dbReference>
<dbReference type="GO" id="GO:0004764">
    <property type="term" value="F:shikimate 3-dehydrogenase (NADP+) activity"/>
    <property type="evidence" value="ECO:0007669"/>
    <property type="project" value="InterPro"/>
</dbReference>
<dbReference type="InterPro" id="IPR013708">
    <property type="entry name" value="Shikimate_DH-bd_N"/>
</dbReference>
<dbReference type="InterPro" id="IPR031322">
    <property type="entry name" value="Shikimate/glucono_kinase"/>
</dbReference>
<dbReference type="SUPFAM" id="SSF53223">
    <property type="entry name" value="Aminoacid dehydrogenase-like, N-terminal domain"/>
    <property type="match status" value="1"/>
</dbReference>
<dbReference type="SUPFAM" id="SSF51569">
    <property type="entry name" value="Aldolase"/>
    <property type="match status" value="1"/>
</dbReference>
<comment type="similarity">
    <text evidence="2">In the N-terminal section; belongs to the shikimate kinase family.</text>
</comment>
<dbReference type="Pfam" id="PF01488">
    <property type="entry name" value="Shikimate_DH"/>
    <property type="match status" value="1"/>
</dbReference>
<keyword evidence="7" id="KW-1185">Reference proteome</keyword>
<evidence type="ECO:0000313" key="7">
    <source>
        <dbReference type="Proteomes" id="UP000799302"/>
    </source>
</evidence>